<feature type="transmembrane region" description="Helical" evidence="3">
    <location>
        <begin position="101"/>
        <end position="118"/>
    </location>
</feature>
<dbReference type="PROSITE" id="PS50887">
    <property type="entry name" value="GGDEF"/>
    <property type="match status" value="1"/>
</dbReference>
<dbReference type="InterPro" id="IPR035919">
    <property type="entry name" value="EAL_sf"/>
</dbReference>
<dbReference type="InterPro" id="IPR029787">
    <property type="entry name" value="Nucleotide_cyclase"/>
</dbReference>
<dbReference type="CDD" id="cd01949">
    <property type="entry name" value="GGDEF"/>
    <property type="match status" value="1"/>
</dbReference>
<evidence type="ECO:0000259" key="5">
    <source>
        <dbReference type="PROSITE" id="PS50887"/>
    </source>
</evidence>
<dbReference type="AlphaFoldDB" id="A0AAQ1G6Q7"/>
<dbReference type="FunFam" id="3.20.20.450:FF:000001">
    <property type="entry name" value="Cyclic di-GMP phosphodiesterase yahA"/>
    <property type="match status" value="1"/>
</dbReference>
<comment type="caution">
    <text evidence="6">The sequence shown here is derived from an EMBL/GenBank/DDBJ whole genome shotgun (WGS) entry which is preliminary data.</text>
</comment>
<name>A0AAQ1G6Q7_9GAMM</name>
<feature type="transmembrane region" description="Helical" evidence="3">
    <location>
        <begin position="50"/>
        <end position="70"/>
    </location>
</feature>
<dbReference type="PROSITE" id="PS50883">
    <property type="entry name" value="EAL"/>
    <property type="match status" value="1"/>
</dbReference>
<dbReference type="Pfam" id="PF00990">
    <property type="entry name" value="GGDEF"/>
    <property type="match status" value="1"/>
</dbReference>
<dbReference type="EMBL" id="FNVE01000002">
    <property type="protein sequence ID" value="SEF93148.1"/>
    <property type="molecule type" value="Genomic_DNA"/>
</dbReference>
<dbReference type="InterPro" id="IPR052155">
    <property type="entry name" value="Biofilm_reg_signaling"/>
</dbReference>
<dbReference type="SUPFAM" id="SSF55073">
    <property type="entry name" value="Nucleotide cyclase"/>
    <property type="match status" value="1"/>
</dbReference>
<dbReference type="SMART" id="SM00052">
    <property type="entry name" value="EAL"/>
    <property type="match status" value="1"/>
</dbReference>
<dbReference type="InterPro" id="IPR043128">
    <property type="entry name" value="Rev_trsase/Diguanyl_cyclase"/>
</dbReference>
<feature type="transmembrane region" description="Helical" evidence="3">
    <location>
        <begin position="26"/>
        <end position="44"/>
    </location>
</feature>
<feature type="transmembrane region" description="Helical" evidence="3">
    <location>
        <begin position="125"/>
        <end position="147"/>
    </location>
</feature>
<dbReference type="InterPro" id="IPR001633">
    <property type="entry name" value="EAL_dom"/>
</dbReference>
<evidence type="ECO:0000313" key="7">
    <source>
        <dbReference type="Proteomes" id="UP000243518"/>
    </source>
</evidence>
<reference evidence="6 7" key="1">
    <citation type="submission" date="2016-10" db="EMBL/GenBank/DDBJ databases">
        <authorList>
            <person name="Varghese N."/>
            <person name="Submissions S."/>
        </authorList>
    </citation>
    <scope>NUCLEOTIDE SEQUENCE [LARGE SCALE GENOMIC DNA]</scope>
    <source>
        <strain evidence="6 7">CECT 8317</strain>
    </source>
</reference>
<feature type="transmembrane region" description="Helical" evidence="3">
    <location>
        <begin position="159"/>
        <end position="177"/>
    </location>
</feature>
<dbReference type="CDD" id="cd01948">
    <property type="entry name" value="EAL"/>
    <property type="match status" value="1"/>
</dbReference>
<evidence type="ECO:0000256" key="3">
    <source>
        <dbReference type="SAM" id="Phobius"/>
    </source>
</evidence>
<keyword evidence="3" id="KW-0812">Transmembrane</keyword>
<evidence type="ECO:0000256" key="1">
    <source>
        <dbReference type="ARBA" id="ARBA00012282"/>
    </source>
</evidence>
<dbReference type="InterPro" id="IPR000160">
    <property type="entry name" value="GGDEF_dom"/>
</dbReference>
<keyword evidence="3" id="KW-0472">Membrane</keyword>
<sequence length="634" mass="69842">METAAFSEGAGDTFALRMRERQHRRLRLVSHLVILILLAVETRALLTGEYVAAALVAVILSGILLTLRLNAKPGPDCAAAFALVSLTALLGYSMWSNQGLYSGALIAFPTILVIAGLITSERLFWGLLTLMLITVAVISIAAALGYHSFHPLPMGLQRWMVVSSILLLSAGTIVWLMREMRCMQRSLESEVKRLRCSQAKLTHLAGHDALTGLSNRASFNSHVARMIEMAGRRKGCIAVLYLDIDNFKTINDSLGHSAGDELIQAIASRLRQVVRDADALSRHGADEFVMALADVEDLQTAIRVAQRMQTVISQPFEVNAKQLFTSLSVGIAVFPDDGTDVDTLVRKSEVAMFQAKKAGRNTHIVHQADMASDNHDRLDIEQALRHAIARDELELFYQPIIALRGDRLIGAEALLRWRHPEYGLLGPDRFMDVAEQSGLIVEIGEWVLGQACREAVRWQTEGLEGLGVSVNLSAVQLRRNNLETVVADALASTGLGAAMLELELTESMLLEKSDQFLQLLRSLKQMGVKLAIDDFGTGYSNLSYLQRFQVDRLKIDKSFVSQIGSNEQNRAIVTAVIQMAHSLKLEVTAEGIEHQLVQRILTSLGCDHAQGYLFSRPVEADRFLEFAKAHSSIA</sequence>
<evidence type="ECO:0000313" key="6">
    <source>
        <dbReference type="EMBL" id="SEF93148.1"/>
    </source>
</evidence>
<feature type="transmembrane region" description="Helical" evidence="3">
    <location>
        <begin position="77"/>
        <end position="95"/>
    </location>
</feature>
<proteinExistence type="predicted"/>
<dbReference type="GO" id="GO:0071111">
    <property type="term" value="F:cyclic-guanylate-specific phosphodiesterase activity"/>
    <property type="evidence" value="ECO:0007669"/>
    <property type="project" value="UniProtKB-EC"/>
</dbReference>
<dbReference type="NCBIfam" id="TIGR00254">
    <property type="entry name" value="GGDEF"/>
    <property type="match status" value="1"/>
</dbReference>
<keyword evidence="2" id="KW-0973">c-di-GMP</keyword>
<accession>A0AAQ1G6Q7</accession>
<dbReference type="SMART" id="SM00267">
    <property type="entry name" value="GGDEF"/>
    <property type="match status" value="1"/>
</dbReference>
<protein>
    <recommendedName>
        <fullName evidence="1">cyclic-guanylate-specific phosphodiesterase</fullName>
        <ecNumber evidence="1">3.1.4.52</ecNumber>
    </recommendedName>
</protein>
<dbReference type="PANTHER" id="PTHR44757:SF2">
    <property type="entry name" value="BIOFILM ARCHITECTURE MAINTENANCE PROTEIN MBAA"/>
    <property type="match status" value="1"/>
</dbReference>
<dbReference type="SUPFAM" id="SSF141868">
    <property type="entry name" value="EAL domain-like"/>
    <property type="match status" value="1"/>
</dbReference>
<keyword evidence="3" id="KW-1133">Transmembrane helix</keyword>
<dbReference type="EC" id="3.1.4.52" evidence="1"/>
<dbReference type="Proteomes" id="UP000243518">
    <property type="component" value="Unassembled WGS sequence"/>
</dbReference>
<dbReference type="PANTHER" id="PTHR44757">
    <property type="entry name" value="DIGUANYLATE CYCLASE DGCP"/>
    <property type="match status" value="1"/>
</dbReference>
<dbReference type="Pfam" id="PF00563">
    <property type="entry name" value="EAL"/>
    <property type="match status" value="1"/>
</dbReference>
<feature type="domain" description="EAL" evidence="4">
    <location>
        <begin position="377"/>
        <end position="631"/>
    </location>
</feature>
<dbReference type="Gene3D" id="3.20.20.450">
    <property type="entry name" value="EAL domain"/>
    <property type="match status" value="1"/>
</dbReference>
<feature type="domain" description="GGDEF" evidence="5">
    <location>
        <begin position="235"/>
        <end position="368"/>
    </location>
</feature>
<gene>
    <name evidence="6" type="ORF">SAMN05216586_102330</name>
</gene>
<keyword evidence="7" id="KW-1185">Reference proteome</keyword>
<evidence type="ECO:0000259" key="4">
    <source>
        <dbReference type="PROSITE" id="PS50883"/>
    </source>
</evidence>
<evidence type="ECO:0000256" key="2">
    <source>
        <dbReference type="ARBA" id="ARBA00022636"/>
    </source>
</evidence>
<dbReference type="Gene3D" id="3.30.70.270">
    <property type="match status" value="1"/>
</dbReference>
<organism evidence="6 7">
    <name type="scientific">Halopseudomonas aestusnigri</name>
    <dbReference type="NCBI Taxonomy" id="857252"/>
    <lineage>
        <taxon>Bacteria</taxon>
        <taxon>Pseudomonadati</taxon>
        <taxon>Pseudomonadota</taxon>
        <taxon>Gammaproteobacteria</taxon>
        <taxon>Pseudomonadales</taxon>
        <taxon>Pseudomonadaceae</taxon>
        <taxon>Halopseudomonas</taxon>
    </lineage>
</organism>